<organism evidence="10 11">
    <name type="scientific">Ramazzottius varieornatus</name>
    <name type="common">Water bear</name>
    <name type="synonym">Tardigrade</name>
    <dbReference type="NCBI Taxonomy" id="947166"/>
    <lineage>
        <taxon>Eukaryota</taxon>
        <taxon>Metazoa</taxon>
        <taxon>Ecdysozoa</taxon>
        <taxon>Tardigrada</taxon>
        <taxon>Eutardigrada</taxon>
        <taxon>Parachela</taxon>
        <taxon>Hypsibioidea</taxon>
        <taxon>Ramazzottiidae</taxon>
        <taxon>Ramazzottius</taxon>
    </lineage>
</organism>
<dbReference type="GO" id="GO:0016020">
    <property type="term" value="C:membrane"/>
    <property type="evidence" value="ECO:0007669"/>
    <property type="project" value="UniProtKB-SubCell"/>
</dbReference>
<dbReference type="SUPFAM" id="SSF81321">
    <property type="entry name" value="Family A G protein-coupled receptor-like"/>
    <property type="match status" value="1"/>
</dbReference>
<dbReference type="AlphaFoldDB" id="A0A1D1VS84"/>
<dbReference type="EMBL" id="BDGG01000010">
    <property type="protein sequence ID" value="GAV03726.1"/>
    <property type="molecule type" value="Genomic_DNA"/>
</dbReference>
<evidence type="ECO:0000256" key="3">
    <source>
        <dbReference type="ARBA" id="ARBA00022989"/>
    </source>
</evidence>
<dbReference type="PANTHER" id="PTHR24243:SF208">
    <property type="entry name" value="PYROKININ-1 RECEPTOR"/>
    <property type="match status" value="1"/>
</dbReference>
<dbReference type="PANTHER" id="PTHR24243">
    <property type="entry name" value="G-PROTEIN COUPLED RECEPTOR"/>
    <property type="match status" value="1"/>
</dbReference>
<dbReference type="InterPro" id="IPR017452">
    <property type="entry name" value="GPCR_Rhodpsn_7TM"/>
</dbReference>
<evidence type="ECO:0000256" key="4">
    <source>
        <dbReference type="ARBA" id="ARBA00023040"/>
    </source>
</evidence>
<comment type="subcellular location">
    <subcellularLocation>
        <location evidence="1">Membrane</location>
        <topology evidence="1">Multi-pass membrane protein</topology>
    </subcellularLocation>
</comment>
<dbReference type="GO" id="GO:0004930">
    <property type="term" value="F:G protein-coupled receptor activity"/>
    <property type="evidence" value="ECO:0007669"/>
    <property type="project" value="UniProtKB-KW"/>
</dbReference>
<feature type="transmembrane region" description="Helical" evidence="8">
    <location>
        <begin position="196"/>
        <end position="222"/>
    </location>
</feature>
<dbReference type="Proteomes" id="UP000186922">
    <property type="component" value="Unassembled WGS sequence"/>
</dbReference>
<evidence type="ECO:0000313" key="11">
    <source>
        <dbReference type="Proteomes" id="UP000186922"/>
    </source>
</evidence>
<evidence type="ECO:0000256" key="2">
    <source>
        <dbReference type="ARBA" id="ARBA00022692"/>
    </source>
</evidence>
<protein>
    <recommendedName>
        <fullName evidence="9">G-protein coupled receptors family 1 profile domain-containing protein</fullName>
    </recommendedName>
</protein>
<evidence type="ECO:0000256" key="7">
    <source>
        <dbReference type="ARBA" id="ARBA00023224"/>
    </source>
</evidence>
<evidence type="ECO:0000256" key="1">
    <source>
        <dbReference type="ARBA" id="ARBA00004141"/>
    </source>
</evidence>
<evidence type="ECO:0000256" key="8">
    <source>
        <dbReference type="SAM" id="Phobius"/>
    </source>
</evidence>
<sequence length="239" mass="26416">MSSTSTTWCAQSLNITSQLNEISTANGTSQQGSWALPSGVAYFALVVGGILNVSLLVTFIRRPTLRNSFGVYLMNLLIIDTILVFAFGPLNLIDKYASTWAIGYKACLFAGHTAFTCENLVIKAHFLIALYRLWAIVFPISYRNHHSTKLAIVLCSTTWLVLNVTNIPVAIVTSVLVPGKINGTLKCDVDTDAMGIWYPITQLFLFDTPICVVLLTYPVVCYKSFFQDRKQRVAPSDMS</sequence>
<keyword evidence="7" id="KW-0807">Transducer</keyword>
<keyword evidence="3 8" id="KW-1133">Transmembrane helix</keyword>
<proteinExistence type="predicted"/>
<accession>A0A1D1VS84</accession>
<evidence type="ECO:0000256" key="5">
    <source>
        <dbReference type="ARBA" id="ARBA00023136"/>
    </source>
</evidence>
<evidence type="ECO:0000313" key="10">
    <source>
        <dbReference type="EMBL" id="GAV03726.1"/>
    </source>
</evidence>
<gene>
    <name evidence="10" type="primary">RvY_14114-1</name>
    <name evidence="10" type="synonym">RvY_14114.1</name>
    <name evidence="10" type="ORF">RvY_14114</name>
</gene>
<keyword evidence="2 8" id="KW-0812">Transmembrane</keyword>
<name>A0A1D1VS84_RAMVA</name>
<dbReference type="OrthoDB" id="5781782at2759"/>
<dbReference type="Gene3D" id="1.20.1070.10">
    <property type="entry name" value="Rhodopsin 7-helix transmembrane proteins"/>
    <property type="match status" value="1"/>
</dbReference>
<comment type="caution">
    <text evidence="10">The sequence shown here is derived from an EMBL/GenBank/DDBJ whole genome shotgun (WGS) entry which is preliminary data.</text>
</comment>
<dbReference type="CDD" id="cd00637">
    <property type="entry name" value="7tm_classA_rhodopsin-like"/>
    <property type="match status" value="1"/>
</dbReference>
<keyword evidence="5 8" id="KW-0472">Membrane</keyword>
<dbReference type="Pfam" id="PF00001">
    <property type="entry name" value="7tm_1"/>
    <property type="match status" value="1"/>
</dbReference>
<reference evidence="10 11" key="1">
    <citation type="journal article" date="2016" name="Nat. Commun.">
        <title>Extremotolerant tardigrade genome and improved radiotolerance of human cultured cells by tardigrade-unique protein.</title>
        <authorList>
            <person name="Hashimoto T."/>
            <person name="Horikawa D.D."/>
            <person name="Saito Y."/>
            <person name="Kuwahara H."/>
            <person name="Kozuka-Hata H."/>
            <person name="Shin-I T."/>
            <person name="Minakuchi Y."/>
            <person name="Ohishi K."/>
            <person name="Motoyama A."/>
            <person name="Aizu T."/>
            <person name="Enomoto A."/>
            <person name="Kondo K."/>
            <person name="Tanaka S."/>
            <person name="Hara Y."/>
            <person name="Koshikawa S."/>
            <person name="Sagara H."/>
            <person name="Miura T."/>
            <person name="Yokobori S."/>
            <person name="Miyagawa K."/>
            <person name="Suzuki Y."/>
            <person name="Kubo T."/>
            <person name="Oyama M."/>
            <person name="Kohara Y."/>
            <person name="Fujiyama A."/>
            <person name="Arakawa K."/>
            <person name="Katayama T."/>
            <person name="Toyoda A."/>
            <person name="Kunieda T."/>
        </authorList>
    </citation>
    <scope>NUCLEOTIDE SEQUENCE [LARGE SCALE GENOMIC DNA]</scope>
    <source>
        <strain evidence="10 11">YOKOZUNA-1</strain>
    </source>
</reference>
<dbReference type="InterPro" id="IPR000276">
    <property type="entry name" value="GPCR_Rhodpsn"/>
</dbReference>
<feature type="transmembrane region" description="Helical" evidence="8">
    <location>
        <begin position="150"/>
        <end position="176"/>
    </location>
</feature>
<feature type="transmembrane region" description="Helical" evidence="8">
    <location>
        <begin position="72"/>
        <end position="90"/>
    </location>
</feature>
<keyword evidence="4" id="KW-0297">G-protein coupled receptor</keyword>
<feature type="transmembrane region" description="Helical" evidence="8">
    <location>
        <begin position="40"/>
        <end position="60"/>
    </location>
</feature>
<feature type="domain" description="G-protein coupled receptors family 1 profile" evidence="9">
    <location>
        <begin position="51"/>
        <end position="239"/>
    </location>
</feature>
<evidence type="ECO:0000259" key="9">
    <source>
        <dbReference type="PROSITE" id="PS50262"/>
    </source>
</evidence>
<evidence type="ECO:0000256" key="6">
    <source>
        <dbReference type="ARBA" id="ARBA00023170"/>
    </source>
</evidence>
<keyword evidence="11" id="KW-1185">Reference proteome</keyword>
<keyword evidence="6" id="KW-0675">Receptor</keyword>
<dbReference type="PROSITE" id="PS50262">
    <property type="entry name" value="G_PROTEIN_RECEP_F1_2"/>
    <property type="match status" value="1"/>
</dbReference>